<sequence>MLKAKDIMRTDFPKASPDETLDKVLEKMLQHEYGGVLVLTEEGELEGVVTERDVLRVISSKKNLGDVKVGEVVKKTVIVVYADVPFKMVLQLFGAYKIRRLPVIDSEGKVVGVISSTDAVYRGIPKVLHPLAGKLRDVIEEPVEVEDDLWNAVSVILEKGLDGVFVGDKLISQRSLLRAYLEGGKPSDYSEPYVTLPSDTPLKNVAEIMRLNGVRFVVNEEKKYAFTRQIAIGSAELVENVIKSYVLIDIKTGNESQAVRELYSIPNVVSYEYVTGPFDLVLTLLGSSIDEITDIVMNHVRSKPYVNDTLTLIVFDAKTSKVERE</sequence>
<keyword evidence="5" id="KW-0418">Kinase</keyword>
<comment type="pathway">
    <text evidence="2">Amino-acid biosynthesis.</text>
</comment>
<evidence type="ECO:0000256" key="2">
    <source>
        <dbReference type="ARBA" id="ARBA00029440"/>
    </source>
</evidence>
<dbReference type="STRING" id="940295.EYM_02920"/>
<dbReference type="InterPro" id="IPR046342">
    <property type="entry name" value="CBS_dom_sf"/>
</dbReference>
<dbReference type="GO" id="GO:0016301">
    <property type="term" value="F:kinase activity"/>
    <property type="evidence" value="ECO:0007669"/>
    <property type="project" value="UniProtKB-KW"/>
</dbReference>
<dbReference type="AlphaFoldDB" id="A0A0U3FMJ9"/>
<dbReference type="Pfam" id="PF00571">
    <property type="entry name" value="CBS"/>
    <property type="match status" value="3"/>
</dbReference>
<keyword evidence="5" id="KW-0808">Transferase</keyword>
<dbReference type="EMBL" id="CP006867">
    <property type="protein sequence ID" value="ALU11599.1"/>
    <property type="molecule type" value="Genomic_DNA"/>
</dbReference>
<evidence type="ECO:0000313" key="6">
    <source>
        <dbReference type="Proteomes" id="UP000060778"/>
    </source>
</evidence>
<dbReference type="InterPro" id="IPR000644">
    <property type="entry name" value="CBS_dom"/>
</dbReference>
<feature type="domain" description="CBS" evidence="4">
    <location>
        <begin position="73"/>
        <end position="131"/>
    </location>
</feature>
<dbReference type="GeneID" id="30679978"/>
<organism evidence="5 6">
    <name type="scientific">Ignicoccus islandicus DSM 13165</name>
    <dbReference type="NCBI Taxonomy" id="940295"/>
    <lineage>
        <taxon>Archaea</taxon>
        <taxon>Thermoproteota</taxon>
        <taxon>Thermoprotei</taxon>
        <taxon>Desulfurococcales</taxon>
        <taxon>Desulfurococcaceae</taxon>
        <taxon>Ignicoccus</taxon>
    </lineage>
</organism>
<evidence type="ECO:0000313" key="5">
    <source>
        <dbReference type="EMBL" id="ALU11599.1"/>
    </source>
</evidence>
<protein>
    <submittedName>
        <fullName evidence="5">Histidine kinase</fullName>
    </submittedName>
</protein>
<dbReference type="Gene3D" id="3.30.70.920">
    <property type="match status" value="1"/>
</dbReference>
<dbReference type="PANTHER" id="PTHR43080:SF2">
    <property type="entry name" value="CBS DOMAIN-CONTAINING PROTEIN"/>
    <property type="match status" value="1"/>
</dbReference>
<keyword evidence="6" id="KW-1185">Reference proteome</keyword>
<dbReference type="InterPro" id="IPR051257">
    <property type="entry name" value="Diverse_CBS-Domain"/>
</dbReference>
<evidence type="ECO:0000256" key="1">
    <source>
        <dbReference type="ARBA" id="ARBA00023122"/>
    </source>
</evidence>
<name>A0A0U3FMJ9_9CREN</name>
<reference evidence="5 6" key="1">
    <citation type="submission" date="2013-11" db="EMBL/GenBank/DDBJ databases">
        <title>Comparative genomics of Ignicoccus.</title>
        <authorList>
            <person name="Podar M."/>
        </authorList>
    </citation>
    <scope>NUCLEOTIDE SEQUENCE [LARGE SCALE GENOMIC DNA]</scope>
    <source>
        <strain evidence="5 6">DSM 13165</strain>
    </source>
</reference>
<proteinExistence type="predicted"/>
<dbReference type="CDD" id="cd02205">
    <property type="entry name" value="CBS_pair_SF"/>
    <property type="match status" value="1"/>
</dbReference>
<dbReference type="PANTHER" id="PTHR43080">
    <property type="entry name" value="CBS DOMAIN-CONTAINING PROTEIN CBSX3, MITOCHONDRIAL"/>
    <property type="match status" value="1"/>
</dbReference>
<dbReference type="SMART" id="SM00116">
    <property type="entry name" value="CBS"/>
    <property type="match status" value="2"/>
</dbReference>
<dbReference type="InterPro" id="IPR019887">
    <property type="entry name" value="Tscrpt_reg_AsnC/Lrp_C"/>
</dbReference>
<dbReference type="SUPFAM" id="SSF54909">
    <property type="entry name" value="Dimeric alpha+beta barrel"/>
    <property type="match status" value="1"/>
</dbReference>
<evidence type="ECO:0000256" key="3">
    <source>
        <dbReference type="PROSITE-ProRule" id="PRU00703"/>
    </source>
</evidence>
<accession>A0A0U3FMJ9</accession>
<dbReference type="InterPro" id="IPR011008">
    <property type="entry name" value="Dimeric_a/b-barrel"/>
</dbReference>
<dbReference type="Gene3D" id="3.10.580.10">
    <property type="entry name" value="CBS-domain"/>
    <property type="match status" value="1"/>
</dbReference>
<dbReference type="SUPFAM" id="SSF54631">
    <property type="entry name" value="CBS-domain pair"/>
    <property type="match status" value="2"/>
</dbReference>
<dbReference type="KEGG" id="iis:EYM_02920"/>
<dbReference type="PROSITE" id="PS51371">
    <property type="entry name" value="CBS"/>
    <property type="match status" value="2"/>
</dbReference>
<feature type="domain" description="CBS" evidence="4">
    <location>
        <begin position="8"/>
        <end position="67"/>
    </location>
</feature>
<keyword evidence="1 3" id="KW-0129">CBS domain</keyword>
<gene>
    <name evidence="5" type="ORF">EYM_02920</name>
</gene>
<dbReference type="OrthoDB" id="43333at2157"/>
<evidence type="ECO:0000259" key="4">
    <source>
        <dbReference type="PROSITE" id="PS51371"/>
    </source>
</evidence>
<dbReference type="Pfam" id="PF01037">
    <property type="entry name" value="AsnC_trans_reg"/>
    <property type="match status" value="1"/>
</dbReference>
<dbReference type="RefSeq" id="WP_075049576.1">
    <property type="nucleotide sequence ID" value="NZ_CP006867.1"/>
</dbReference>
<dbReference type="Proteomes" id="UP000060778">
    <property type="component" value="Chromosome"/>
</dbReference>